<dbReference type="Proteomes" id="UP001610563">
    <property type="component" value="Unassembled WGS sequence"/>
</dbReference>
<sequence>MCPRPFRTMSSSILHSCPFCGHVTDISDILADFVGNPHCTQCGLSASEGNIKAQDDLVALFNTHMNMEPSLVPERKEVQISAPPTTYSITQHYHHSAHVAQKTEASGIMQGDCVPTTNELANRVFETLRQHNVDPSSLSKGQLELFAKAMPEQQSRLVQMWQICPEPSKSAAGFSQQGGSIFASQLDLQRSTQGQDRFDTMHGHAEPYMLSGYDLNGQVASQANEPTTGSPYRLSSDPIYQAAGQRWWERTHGTAMEY</sequence>
<name>A0ABR4G9U9_9EURO</name>
<comment type="caution">
    <text evidence="1">The sequence shown here is derived from an EMBL/GenBank/DDBJ whole genome shotgun (WGS) entry which is preliminary data.</text>
</comment>
<dbReference type="EMBL" id="JBFTWV010000031">
    <property type="protein sequence ID" value="KAL2795804.1"/>
    <property type="molecule type" value="Genomic_DNA"/>
</dbReference>
<gene>
    <name evidence="1" type="ORF">BJX66DRAFT_300840</name>
</gene>
<keyword evidence="2" id="KW-1185">Reference proteome</keyword>
<organism evidence="1 2">
    <name type="scientific">Aspergillus keveii</name>
    <dbReference type="NCBI Taxonomy" id="714993"/>
    <lineage>
        <taxon>Eukaryota</taxon>
        <taxon>Fungi</taxon>
        <taxon>Dikarya</taxon>
        <taxon>Ascomycota</taxon>
        <taxon>Pezizomycotina</taxon>
        <taxon>Eurotiomycetes</taxon>
        <taxon>Eurotiomycetidae</taxon>
        <taxon>Eurotiales</taxon>
        <taxon>Aspergillaceae</taxon>
        <taxon>Aspergillus</taxon>
        <taxon>Aspergillus subgen. Nidulantes</taxon>
    </lineage>
</organism>
<reference evidence="1 2" key="1">
    <citation type="submission" date="2024-07" db="EMBL/GenBank/DDBJ databases">
        <title>Section-level genome sequencing and comparative genomics of Aspergillus sections Usti and Cavernicolus.</title>
        <authorList>
            <consortium name="Lawrence Berkeley National Laboratory"/>
            <person name="Nybo J.L."/>
            <person name="Vesth T.C."/>
            <person name="Theobald S."/>
            <person name="Frisvad J.C."/>
            <person name="Larsen T.O."/>
            <person name="Kjaerboelling I."/>
            <person name="Rothschild-Mancinelli K."/>
            <person name="Lyhne E.K."/>
            <person name="Kogle M.E."/>
            <person name="Barry K."/>
            <person name="Clum A."/>
            <person name="Na H."/>
            <person name="Ledsgaard L."/>
            <person name="Lin J."/>
            <person name="Lipzen A."/>
            <person name="Kuo A."/>
            <person name="Riley R."/>
            <person name="Mondo S."/>
            <person name="Labutti K."/>
            <person name="Haridas S."/>
            <person name="Pangalinan J."/>
            <person name="Salamov A.A."/>
            <person name="Simmons B.A."/>
            <person name="Magnuson J.K."/>
            <person name="Chen J."/>
            <person name="Drula E."/>
            <person name="Henrissat B."/>
            <person name="Wiebenga A."/>
            <person name="Lubbers R.J."/>
            <person name="Gomes A.C."/>
            <person name="Makela M.R."/>
            <person name="Stajich J."/>
            <person name="Grigoriev I.V."/>
            <person name="Mortensen U.H."/>
            <person name="De Vries R.P."/>
            <person name="Baker S.E."/>
            <person name="Andersen M.R."/>
        </authorList>
    </citation>
    <scope>NUCLEOTIDE SEQUENCE [LARGE SCALE GENOMIC DNA]</scope>
    <source>
        <strain evidence="1 2">CBS 209.92</strain>
    </source>
</reference>
<accession>A0ABR4G9U9</accession>
<proteinExistence type="predicted"/>
<evidence type="ECO:0000313" key="2">
    <source>
        <dbReference type="Proteomes" id="UP001610563"/>
    </source>
</evidence>
<evidence type="ECO:0000313" key="1">
    <source>
        <dbReference type="EMBL" id="KAL2795804.1"/>
    </source>
</evidence>
<protein>
    <submittedName>
        <fullName evidence="1">Uncharacterized protein</fullName>
    </submittedName>
</protein>